<dbReference type="WBParaSite" id="PSU_v2.g9204.t1">
    <property type="protein sequence ID" value="PSU_v2.g9204.t1"/>
    <property type="gene ID" value="PSU_v2.g9204"/>
</dbReference>
<keyword evidence="1" id="KW-1185">Reference proteome</keyword>
<organism evidence="1 2">
    <name type="scientific">Panagrolaimus superbus</name>
    <dbReference type="NCBI Taxonomy" id="310955"/>
    <lineage>
        <taxon>Eukaryota</taxon>
        <taxon>Metazoa</taxon>
        <taxon>Ecdysozoa</taxon>
        <taxon>Nematoda</taxon>
        <taxon>Chromadorea</taxon>
        <taxon>Rhabditida</taxon>
        <taxon>Tylenchina</taxon>
        <taxon>Panagrolaimomorpha</taxon>
        <taxon>Panagrolaimoidea</taxon>
        <taxon>Panagrolaimidae</taxon>
        <taxon>Panagrolaimus</taxon>
    </lineage>
</organism>
<name>A0A914ZFZ5_9BILA</name>
<protein>
    <submittedName>
        <fullName evidence="2">Uncharacterized protein</fullName>
    </submittedName>
</protein>
<dbReference type="AlphaFoldDB" id="A0A914ZFZ5"/>
<sequence>MLQSPVKYHLNHEYDVDDLDDLDDVDVDFDGDVDVEGVMDDAVKAFVFDEDNYMNDLEDLLNAKLEGIPLGYY</sequence>
<accession>A0A914ZFZ5</accession>
<evidence type="ECO:0000313" key="2">
    <source>
        <dbReference type="WBParaSite" id="PSU_v2.g9204.t1"/>
    </source>
</evidence>
<dbReference type="Proteomes" id="UP000887577">
    <property type="component" value="Unplaced"/>
</dbReference>
<proteinExistence type="predicted"/>
<evidence type="ECO:0000313" key="1">
    <source>
        <dbReference type="Proteomes" id="UP000887577"/>
    </source>
</evidence>
<reference evidence="2" key="1">
    <citation type="submission" date="2022-11" db="UniProtKB">
        <authorList>
            <consortium name="WormBaseParasite"/>
        </authorList>
    </citation>
    <scope>IDENTIFICATION</scope>
</reference>